<gene>
    <name evidence="2" type="ORF">DYE48_09730</name>
</gene>
<dbReference type="Proteomes" id="UP000256305">
    <property type="component" value="Unassembled WGS sequence"/>
</dbReference>
<sequence length="88" mass="9729">MNGDTTDFWISTNLGSSAICGSGFETLIWQRGGGEWRDSCGKKVLGETPQSGARGGSPRPRGKRVIPLRPQSRIQTSRNQVFHKRELK</sequence>
<evidence type="ECO:0000256" key="1">
    <source>
        <dbReference type="SAM" id="MobiDB-lite"/>
    </source>
</evidence>
<dbReference type="EMBL" id="QUAE01000006">
    <property type="protein sequence ID" value="REJ09363.1"/>
    <property type="molecule type" value="Genomic_DNA"/>
</dbReference>
<organism evidence="2 3">
    <name type="scientific">Halobacillus trueperi</name>
    <dbReference type="NCBI Taxonomy" id="156205"/>
    <lineage>
        <taxon>Bacteria</taxon>
        <taxon>Bacillati</taxon>
        <taxon>Bacillota</taxon>
        <taxon>Bacilli</taxon>
        <taxon>Bacillales</taxon>
        <taxon>Bacillaceae</taxon>
        <taxon>Halobacillus</taxon>
    </lineage>
</organism>
<keyword evidence="3" id="KW-1185">Reference proteome</keyword>
<comment type="caution">
    <text evidence="2">The sequence shown here is derived from an EMBL/GenBank/DDBJ whole genome shotgun (WGS) entry which is preliminary data.</text>
</comment>
<evidence type="ECO:0000313" key="3">
    <source>
        <dbReference type="Proteomes" id="UP000256305"/>
    </source>
</evidence>
<feature type="region of interest" description="Disordered" evidence="1">
    <location>
        <begin position="40"/>
        <end position="88"/>
    </location>
</feature>
<dbReference type="AlphaFoldDB" id="A0A3E0J8X4"/>
<evidence type="ECO:0000313" key="2">
    <source>
        <dbReference type="EMBL" id="REJ09363.1"/>
    </source>
</evidence>
<name>A0A3E0J8X4_9BACI</name>
<accession>A0A3E0J8X4</accession>
<proteinExistence type="predicted"/>
<reference evidence="2 3" key="1">
    <citation type="submission" date="2018-08" db="EMBL/GenBank/DDBJ databases">
        <title>Genome sequence of Halobacillus trueperi KCTC 3686.</title>
        <authorList>
            <person name="Cho K.H."/>
            <person name="Kwak M.-J."/>
            <person name="Kim B.-Y."/>
            <person name="Chun J."/>
        </authorList>
    </citation>
    <scope>NUCLEOTIDE SEQUENCE [LARGE SCALE GENOMIC DNA]</scope>
    <source>
        <strain evidence="2 3">KCTC 3686</strain>
    </source>
</reference>
<protein>
    <submittedName>
        <fullName evidence="2">Uncharacterized protein</fullName>
    </submittedName>
</protein>